<dbReference type="STRING" id="158190.SpiGrapes_2651"/>
<organism evidence="2 3">
    <name type="scientific">Sphaerochaeta pleomorpha (strain ATCC BAA-1885 / DSM 22778 / Grapes)</name>
    <dbReference type="NCBI Taxonomy" id="158190"/>
    <lineage>
        <taxon>Bacteria</taxon>
        <taxon>Pseudomonadati</taxon>
        <taxon>Spirochaetota</taxon>
        <taxon>Spirochaetia</taxon>
        <taxon>Spirochaetales</taxon>
        <taxon>Sphaerochaetaceae</taxon>
        <taxon>Sphaerochaeta</taxon>
    </lineage>
</organism>
<evidence type="ECO:0000313" key="3">
    <source>
        <dbReference type="Proteomes" id="UP000005632"/>
    </source>
</evidence>
<dbReference type="PANTHER" id="PTHR11060:SF0">
    <property type="entry name" value="PROTEIN MEMO1"/>
    <property type="match status" value="1"/>
</dbReference>
<dbReference type="eggNOG" id="COG1355">
    <property type="taxonomic scope" value="Bacteria"/>
</dbReference>
<comment type="similarity">
    <text evidence="1">Belongs to the MEMO1 family.</text>
</comment>
<name>G8QV96_SPHPG</name>
<dbReference type="EMBL" id="CP003155">
    <property type="protein sequence ID" value="AEV30411.1"/>
    <property type="molecule type" value="Genomic_DNA"/>
</dbReference>
<gene>
    <name evidence="2" type="ordered locus">SpiGrapes_2651</name>
</gene>
<keyword evidence="2" id="KW-0223">Dioxygenase</keyword>
<dbReference type="AlphaFoldDB" id="G8QV96"/>
<dbReference type="Proteomes" id="UP000005632">
    <property type="component" value="Chromosome"/>
</dbReference>
<keyword evidence="3" id="KW-1185">Reference proteome</keyword>
<accession>G8QV96</accession>
<dbReference type="InterPro" id="IPR002737">
    <property type="entry name" value="MEMO1_fam"/>
</dbReference>
<dbReference type="Gene3D" id="3.40.830.10">
    <property type="entry name" value="LigB-like"/>
    <property type="match status" value="1"/>
</dbReference>
<dbReference type="KEGG" id="sgp:SpiGrapes_2651"/>
<dbReference type="NCBIfam" id="TIGR04336">
    <property type="entry name" value="AmmeMemoSam_B"/>
    <property type="match status" value="1"/>
</dbReference>
<keyword evidence="2" id="KW-0560">Oxidoreductase</keyword>
<proteinExistence type="inferred from homology"/>
<dbReference type="HOGENOM" id="CLU_798983_0_0_12"/>
<dbReference type="OrthoDB" id="9785549at2"/>
<dbReference type="GO" id="GO:0051213">
    <property type="term" value="F:dioxygenase activity"/>
    <property type="evidence" value="ECO:0007669"/>
    <property type="project" value="UniProtKB-KW"/>
</dbReference>
<evidence type="ECO:0000256" key="1">
    <source>
        <dbReference type="ARBA" id="ARBA00006315"/>
    </source>
</evidence>
<evidence type="ECO:0000313" key="2">
    <source>
        <dbReference type="EMBL" id="AEV30411.1"/>
    </source>
</evidence>
<dbReference type="PANTHER" id="PTHR11060">
    <property type="entry name" value="PROTEIN MEMO1"/>
    <property type="match status" value="1"/>
</dbReference>
<dbReference type="Pfam" id="PF01875">
    <property type="entry name" value="Memo"/>
    <property type="match status" value="1"/>
</dbReference>
<protein>
    <submittedName>
        <fullName evidence="2">Putative dioxygenase</fullName>
    </submittedName>
</protein>
<sequence length="301" mass="33440">MDTAFHSPRVRHAGFAGSWYPLDATELESFLEISLQEAKDRELQKGSFYPEGRFAILPHAGLSFSQRGIAPFFLHFPPQAERVLIIAPSHYTSLYSDELSVGSFDEYETPLGNLKGFSLSFGIKGGERAIQSEHAVEMVMPYLAWVVKTRKQELAVSTALVSHLSDCSKAKEIAHRLIDNLGEESLRSGKTLVIASSDFTHYGRRFAHTPYENNLPRAIFNRVKEDDLALSALLIDGNIKEALAFCENHHSTVCGLASGAIVATLATCFNAKGTLSEYYTSNDVFENEEDEFVTYSSIIWS</sequence>
<dbReference type="RefSeq" id="WP_014271251.1">
    <property type="nucleotide sequence ID" value="NC_016633.1"/>
</dbReference>
<dbReference type="CDD" id="cd07361">
    <property type="entry name" value="MEMO_like"/>
    <property type="match status" value="1"/>
</dbReference>
<reference evidence="2 3" key="1">
    <citation type="submission" date="2011-11" db="EMBL/GenBank/DDBJ databases">
        <title>Complete sequence of Spirochaeta sp. grapes.</title>
        <authorList>
            <consortium name="US DOE Joint Genome Institute"/>
            <person name="Lucas S."/>
            <person name="Han J."/>
            <person name="Lapidus A."/>
            <person name="Cheng J.-F."/>
            <person name="Goodwin L."/>
            <person name="Pitluck S."/>
            <person name="Peters L."/>
            <person name="Ovchinnikova G."/>
            <person name="Munk A.C."/>
            <person name="Detter J.C."/>
            <person name="Han C."/>
            <person name="Tapia R."/>
            <person name="Land M."/>
            <person name="Hauser L."/>
            <person name="Kyrpides N."/>
            <person name="Ivanova N."/>
            <person name="Pagani I."/>
            <person name="Ritalahtilisa K."/>
            <person name="Loeffler F."/>
            <person name="Woyke T."/>
        </authorList>
    </citation>
    <scope>NUCLEOTIDE SEQUENCE [LARGE SCALE GENOMIC DNA]</scope>
    <source>
        <strain evidence="3">ATCC BAA-1885 / DSM 22778 / Grapes</strain>
    </source>
</reference>